<evidence type="ECO:0008006" key="4">
    <source>
        <dbReference type="Google" id="ProtNLM"/>
    </source>
</evidence>
<feature type="compositionally biased region" description="Basic and acidic residues" evidence="1">
    <location>
        <begin position="85"/>
        <end position="112"/>
    </location>
</feature>
<evidence type="ECO:0000313" key="2">
    <source>
        <dbReference type="EMBL" id="GGP03199.1"/>
    </source>
</evidence>
<dbReference type="Proteomes" id="UP000660745">
    <property type="component" value="Unassembled WGS sequence"/>
</dbReference>
<protein>
    <recommendedName>
        <fullName evidence="4">Secreted protein</fullName>
    </recommendedName>
</protein>
<gene>
    <name evidence="2" type="ORF">GCM10012278_13460</name>
</gene>
<accession>A0A918A0W6</accession>
<evidence type="ECO:0000256" key="1">
    <source>
        <dbReference type="SAM" id="MobiDB-lite"/>
    </source>
</evidence>
<feature type="compositionally biased region" description="Low complexity" evidence="1">
    <location>
        <begin position="74"/>
        <end position="84"/>
    </location>
</feature>
<dbReference type="AlphaFoldDB" id="A0A918A0W6"/>
<sequence length="351" mass="36367">MNTAARLGLYGAGLAVIFAGALGAGSALGQVGPAAGPTRQATGPAGQATVPPGQVTAGPKSHADMAAPADKDSATGTAHDTTAGHADENGERDEQGEHGGHGGHGEAAHNESDTPGGLQVSQNGYTLTPLTKPGKDFRFNITGPDGKPVTEYDVAHEKKLHFIVASRDLTSFQHLHPTLGQNGVWSVKLELPEPGAYRAFADFAPTGADTLTLGVDLQAPGDYEPKALPQAGRTAKVGDYTVTLDGELEPGHASKLTLKVTKDGKPVKDLQPYLGAYGHLVALRAGDLAYLHVHPDGEPGDGRTTPGPEITFYAEVPSVGDYRLFLDFQHGGDVRTASFTATAEQAPARTH</sequence>
<evidence type="ECO:0000313" key="3">
    <source>
        <dbReference type="Proteomes" id="UP000660745"/>
    </source>
</evidence>
<comment type="caution">
    <text evidence="2">The sequence shown here is derived from an EMBL/GenBank/DDBJ whole genome shotgun (WGS) entry which is preliminary data.</text>
</comment>
<dbReference type="EMBL" id="BMNK01000002">
    <property type="protein sequence ID" value="GGP03199.1"/>
    <property type="molecule type" value="Genomic_DNA"/>
</dbReference>
<keyword evidence="3" id="KW-1185">Reference proteome</keyword>
<name>A0A918A0W6_9ACTN</name>
<reference evidence="2" key="2">
    <citation type="submission" date="2020-09" db="EMBL/GenBank/DDBJ databases">
        <authorList>
            <person name="Sun Q."/>
            <person name="Zhou Y."/>
        </authorList>
    </citation>
    <scope>NUCLEOTIDE SEQUENCE</scope>
    <source>
        <strain evidence="2">CGMCC 4.7430</strain>
    </source>
</reference>
<feature type="compositionally biased region" description="Polar residues" evidence="1">
    <location>
        <begin position="119"/>
        <end position="129"/>
    </location>
</feature>
<proteinExistence type="predicted"/>
<reference evidence="2" key="1">
    <citation type="journal article" date="2014" name="Int. J. Syst. Evol. Microbiol.">
        <title>Complete genome sequence of Corynebacterium casei LMG S-19264T (=DSM 44701T), isolated from a smear-ripened cheese.</title>
        <authorList>
            <consortium name="US DOE Joint Genome Institute (JGI-PGF)"/>
            <person name="Walter F."/>
            <person name="Albersmeier A."/>
            <person name="Kalinowski J."/>
            <person name="Ruckert C."/>
        </authorList>
    </citation>
    <scope>NUCLEOTIDE SEQUENCE</scope>
    <source>
        <strain evidence="2">CGMCC 4.7430</strain>
    </source>
</reference>
<organism evidence="2 3">
    <name type="scientific">Nonomuraea glycinis</name>
    <dbReference type="NCBI Taxonomy" id="2047744"/>
    <lineage>
        <taxon>Bacteria</taxon>
        <taxon>Bacillati</taxon>
        <taxon>Actinomycetota</taxon>
        <taxon>Actinomycetes</taxon>
        <taxon>Streptosporangiales</taxon>
        <taxon>Streptosporangiaceae</taxon>
        <taxon>Nonomuraea</taxon>
    </lineage>
</organism>
<feature type="region of interest" description="Disordered" evidence="1">
    <location>
        <begin position="32"/>
        <end position="137"/>
    </location>
</feature>
<dbReference type="RefSeq" id="WP_189137593.1">
    <property type="nucleotide sequence ID" value="NZ_BMNK01000002.1"/>
</dbReference>